<dbReference type="Gramene" id="TraesLDM2A03G00593750.1">
    <property type="protein sequence ID" value="TraesLDM2A03G00593750.1"/>
    <property type="gene ID" value="TraesLDM2A03G00593750"/>
</dbReference>
<dbReference type="PROSITE" id="PS50297">
    <property type="entry name" value="ANK_REP_REGION"/>
    <property type="match status" value="2"/>
</dbReference>
<dbReference type="Gramene" id="TraesCS2A02G045300.1">
    <property type="protein sequence ID" value="TraesCS2A02G045300.1"/>
    <property type="gene ID" value="TraesCS2A02G045300"/>
</dbReference>
<dbReference type="Gramene" id="TraesWEE_scaffold_025164_01G000300.1">
    <property type="protein sequence ID" value="TraesWEE_scaffold_025164_01G000300.1"/>
    <property type="gene ID" value="TraesWEE_scaffold_025164_01G000300"/>
</dbReference>
<dbReference type="Gramene" id="TraesCAD_scaffold_000331_01G000600.1">
    <property type="protein sequence ID" value="TraesCAD_scaffold_000331_01G000600.1"/>
    <property type="gene ID" value="TraesCAD_scaffold_000331_01G000600"/>
</dbReference>
<dbReference type="SMART" id="SM00248">
    <property type="entry name" value="ANK"/>
    <property type="match status" value="8"/>
</dbReference>
<evidence type="ECO:0000256" key="7">
    <source>
        <dbReference type="PROSITE-ProRule" id="PRU00023"/>
    </source>
</evidence>
<dbReference type="SUPFAM" id="SSF48403">
    <property type="entry name" value="Ankyrin repeat"/>
    <property type="match status" value="2"/>
</dbReference>
<dbReference type="Gramene" id="TraesPARA_EIv1.0_0455760.1">
    <property type="protein sequence ID" value="TraesPARA_EIv1.0_0455760.1.CDS"/>
    <property type="gene ID" value="TraesPARA_EIv1.0_0455760"/>
</dbReference>
<dbReference type="RefSeq" id="XP_044452454.1">
    <property type="nucleotide sequence ID" value="XM_044596519.1"/>
</dbReference>
<dbReference type="Gramene" id="TraesCS2A03G0085400.1">
    <property type="protein sequence ID" value="TraesCS2A03G0085400.1.CDS"/>
    <property type="gene ID" value="TraesCS2A03G0085400"/>
</dbReference>
<evidence type="ECO:0000256" key="5">
    <source>
        <dbReference type="ARBA" id="ARBA00023043"/>
    </source>
</evidence>
<evidence type="ECO:0000313" key="10">
    <source>
        <dbReference type="EnsemblPlants" id="TraesCS2A02G045300.1"/>
    </source>
</evidence>
<dbReference type="OrthoDB" id="665356at2759"/>
<evidence type="ECO:0000259" key="9">
    <source>
        <dbReference type="Pfam" id="PF13962"/>
    </source>
</evidence>
<dbReference type="Pfam" id="PF00023">
    <property type="entry name" value="Ank"/>
    <property type="match status" value="2"/>
</dbReference>
<evidence type="ECO:0000256" key="1">
    <source>
        <dbReference type="ARBA" id="ARBA00004141"/>
    </source>
</evidence>
<evidence type="ECO:0000313" key="11">
    <source>
        <dbReference type="Proteomes" id="UP000019116"/>
    </source>
</evidence>
<feature type="repeat" description="ANK" evidence="7">
    <location>
        <begin position="293"/>
        <end position="315"/>
    </location>
</feature>
<evidence type="ECO:0000256" key="2">
    <source>
        <dbReference type="ARBA" id="ARBA00022692"/>
    </source>
</evidence>
<protein>
    <recommendedName>
        <fullName evidence="9">PGG domain-containing protein</fullName>
    </recommendedName>
</protein>
<dbReference type="Gramene" id="TraesARI2A03G00597960.1">
    <property type="protein sequence ID" value="TraesARI2A03G00597960.1"/>
    <property type="gene ID" value="TraesARI2A03G00597960"/>
</dbReference>
<dbReference type="PANTHER" id="PTHR24186:SF50">
    <property type="entry name" value="ANKYRIN REPEAT-CONTAINING PROTEIN ITN1-LIKE ISOFORM X1"/>
    <property type="match status" value="1"/>
</dbReference>
<evidence type="ECO:0000256" key="3">
    <source>
        <dbReference type="ARBA" id="ARBA00022737"/>
    </source>
</evidence>
<dbReference type="EnsemblPlants" id="TraesCS2A02G045300.1">
    <property type="protein sequence ID" value="TraesCS2A02G045300.1"/>
    <property type="gene ID" value="TraesCS2A02G045300"/>
</dbReference>
<keyword evidence="3" id="KW-0677">Repeat</keyword>
<dbReference type="PROSITE" id="PS50088">
    <property type="entry name" value="ANK_REPEAT"/>
    <property type="match status" value="2"/>
</dbReference>
<feature type="domain" description="PGG" evidence="9">
    <location>
        <begin position="461"/>
        <end position="573"/>
    </location>
</feature>
<dbReference type="GeneID" id="123184376"/>
<keyword evidence="6 8" id="KW-0472">Membrane</keyword>
<feature type="transmembrane region" description="Helical" evidence="8">
    <location>
        <begin position="469"/>
        <end position="489"/>
    </location>
</feature>
<evidence type="ECO:0000256" key="6">
    <source>
        <dbReference type="ARBA" id="ARBA00023136"/>
    </source>
</evidence>
<dbReference type="Gramene" id="TraesCLE_scaffold_008730_01G000200.1">
    <property type="protein sequence ID" value="TraesCLE_scaffold_008730_01G000200.1"/>
    <property type="gene ID" value="TraesCLE_scaffold_008730_01G000200"/>
</dbReference>
<feature type="transmembrane region" description="Helical" evidence="8">
    <location>
        <begin position="625"/>
        <end position="644"/>
    </location>
</feature>
<dbReference type="Proteomes" id="UP000019116">
    <property type="component" value="Chromosome 2A"/>
</dbReference>
<accession>A0A3B6AQD9</accession>
<feature type="transmembrane region" description="Helical" evidence="8">
    <location>
        <begin position="546"/>
        <end position="571"/>
    </location>
</feature>
<feature type="transmembrane region" description="Helical" evidence="8">
    <location>
        <begin position="583"/>
        <end position="604"/>
    </location>
</feature>
<dbReference type="Pfam" id="PF13962">
    <property type="entry name" value="PGG"/>
    <property type="match status" value="1"/>
</dbReference>
<keyword evidence="11" id="KW-1185">Reference proteome</keyword>
<dbReference type="Gene3D" id="1.25.40.20">
    <property type="entry name" value="Ankyrin repeat-containing domain"/>
    <property type="match status" value="1"/>
</dbReference>
<keyword evidence="2 8" id="KW-0812">Transmembrane</keyword>
<evidence type="ECO:0000256" key="4">
    <source>
        <dbReference type="ARBA" id="ARBA00022989"/>
    </source>
</evidence>
<organism evidence="10">
    <name type="scientific">Triticum aestivum</name>
    <name type="common">Wheat</name>
    <dbReference type="NCBI Taxonomy" id="4565"/>
    <lineage>
        <taxon>Eukaryota</taxon>
        <taxon>Viridiplantae</taxon>
        <taxon>Streptophyta</taxon>
        <taxon>Embryophyta</taxon>
        <taxon>Tracheophyta</taxon>
        <taxon>Spermatophyta</taxon>
        <taxon>Magnoliopsida</taxon>
        <taxon>Liliopsida</taxon>
        <taxon>Poales</taxon>
        <taxon>Poaceae</taxon>
        <taxon>BOP clade</taxon>
        <taxon>Pooideae</taxon>
        <taxon>Triticodae</taxon>
        <taxon>Triticeae</taxon>
        <taxon>Triticinae</taxon>
        <taxon>Triticum</taxon>
    </lineage>
</organism>
<dbReference type="AlphaFoldDB" id="A0A3B6AQD9"/>
<name>A0A3B6AQD9_WHEAT</name>
<dbReference type="SMR" id="A0A3B6AQD9"/>
<dbReference type="Pfam" id="PF12796">
    <property type="entry name" value="Ank_2"/>
    <property type="match status" value="2"/>
</dbReference>
<keyword evidence="5 7" id="KW-0040">ANK repeat</keyword>
<dbReference type="OMA" id="LESTHQC"/>
<comment type="subcellular location">
    <subcellularLocation>
        <location evidence="1">Membrane</location>
        <topology evidence="1">Multi-pass membrane protein</topology>
    </subcellularLocation>
</comment>
<dbReference type="STRING" id="4565.A0A3B6AQD9"/>
<feature type="transmembrane region" description="Helical" evidence="8">
    <location>
        <begin position="509"/>
        <end position="534"/>
    </location>
</feature>
<gene>
    <name evidence="10" type="primary">LOC123184376</name>
</gene>
<dbReference type="PaxDb" id="4565-Traes_2AS_FC0F8A533.1"/>
<dbReference type="InterPro" id="IPR036770">
    <property type="entry name" value="Ankyrin_rpt-contain_sf"/>
</dbReference>
<evidence type="ECO:0000256" key="8">
    <source>
        <dbReference type="SAM" id="Phobius"/>
    </source>
</evidence>
<reference evidence="10" key="2">
    <citation type="submission" date="2018-10" db="UniProtKB">
        <authorList>
            <consortium name="EnsemblPlants"/>
        </authorList>
    </citation>
    <scope>IDENTIFICATION</scope>
</reference>
<proteinExistence type="predicted"/>
<feature type="repeat" description="ANK" evidence="7">
    <location>
        <begin position="259"/>
        <end position="291"/>
    </location>
</feature>
<dbReference type="Gramene" id="TraesROB_scaffold_002816_01G000900.1">
    <property type="protein sequence ID" value="TraesROB_scaffold_002816_01G000900.1"/>
    <property type="gene ID" value="TraesROB_scaffold_002816_01G000900"/>
</dbReference>
<keyword evidence="4 8" id="KW-1133">Transmembrane helix</keyword>
<dbReference type="InterPro" id="IPR002110">
    <property type="entry name" value="Ankyrin_rpt"/>
</dbReference>
<reference evidence="10" key="1">
    <citation type="submission" date="2018-08" db="EMBL/GenBank/DDBJ databases">
        <authorList>
            <person name="Rossello M."/>
        </authorList>
    </citation>
    <scope>NUCLEOTIDE SEQUENCE [LARGE SCALE GENOMIC DNA]</scope>
    <source>
        <strain evidence="10">cv. Chinese Spring</strain>
    </source>
</reference>
<sequence>MSPDNNTPQNFPTSLQMQISKAPFEPHPELLMAARHGEWRQLERLLGHIKQGSALAGDIEMSSAVAPAQVVTVARDSLLHVVASRGDGDEFLKSASVIYGKARHLLDARNKKGDTPLHCAARAGWAGMVTHLVSLARGAEYGGSDDKVKALLRMQNGRGETVLHEAVRLGHRGMIRRLMAVEPQLARVPPADGASPLYLAVQMGRDDVARQLHENDQELSYSGPDGQNALHAAVLKGTETTKMLLEWNKDLIKEADRSSGSTPLHFAASFGKHEVMSFLLDADPSAAYQPDSNGSFPIHLAAFAGRVKAVSVLLDGRRDCAELCDAKGRTFLHVAVLEESLSVIAYACKLRSQQFEASVMNMQDDDGNTALHLAVELGNVWMFNALMKNRLVELNIRNYKGQTPLDRSWSSVPAGVHYGWNARIIIHNLLQDAGAQNGTFRCDLFYNEHVPRLDQTEELQKINTSTQTIGVGSVLIATVAFTAAFTLPGGYRADDNENGGSPMLAGHSAFHVFIIATTLAFILSSLSITMLVYAGIYNIDIRSRMICVVIAAALMGGSARSLSAAFAYGLYVVLVPVARKTAVASFAITALAFLDAVWFTSVVFSGERMLLKRLGVRVWWRLPLAILRMLLGQFWPFIVIAGVVKCLKIKSVH</sequence>
<dbReference type="GO" id="GO:0016020">
    <property type="term" value="C:membrane"/>
    <property type="evidence" value="ECO:0000318"/>
    <property type="project" value="GO_Central"/>
</dbReference>
<dbReference type="PANTHER" id="PTHR24186">
    <property type="entry name" value="PROTEIN PHOSPHATASE 1 REGULATORY SUBUNIT"/>
    <property type="match status" value="1"/>
</dbReference>
<dbReference type="InterPro" id="IPR026961">
    <property type="entry name" value="PGG_dom"/>
</dbReference>